<sequence>MRLRRRIGRDVHRQGDVASAAAGQGDAQHRLHAIERGAAAQVAMHPHERVMQAREVGEPQEMPARLDHRARRLHPRQRMDPVLAGGGLRHAGDAEAKPAQAQDRRGVVPVTPPPR</sequence>
<evidence type="ECO:0000313" key="3">
    <source>
        <dbReference type="Proteomes" id="UP000562254"/>
    </source>
</evidence>
<evidence type="ECO:0000313" key="2">
    <source>
        <dbReference type="EMBL" id="MBB5689556.1"/>
    </source>
</evidence>
<keyword evidence="3" id="KW-1185">Reference proteome</keyword>
<proteinExistence type="predicted"/>
<comment type="caution">
    <text evidence="2">The sequence shown here is derived from an EMBL/GenBank/DDBJ whole genome shotgun (WGS) entry which is preliminary data.</text>
</comment>
<gene>
    <name evidence="2" type="ORF">FHS88_001681</name>
</gene>
<dbReference type="AlphaFoldDB" id="A0A840XNR7"/>
<name>A0A840XNR7_9PROT</name>
<dbReference type="Proteomes" id="UP000562254">
    <property type="component" value="Unassembled WGS sequence"/>
</dbReference>
<dbReference type="EMBL" id="JACIJE010000004">
    <property type="protein sequence ID" value="MBB5689556.1"/>
    <property type="molecule type" value="Genomic_DNA"/>
</dbReference>
<protein>
    <submittedName>
        <fullName evidence="2">Uncharacterized protein</fullName>
    </submittedName>
</protein>
<feature type="region of interest" description="Disordered" evidence="1">
    <location>
        <begin position="70"/>
        <end position="115"/>
    </location>
</feature>
<dbReference type="RefSeq" id="WP_184483506.1">
    <property type="nucleotide sequence ID" value="NZ_JAAEDJ010000222.1"/>
</dbReference>
<feature type="compositionally biased region" description="Basic and acidic residues" evidence="1">
    <location>
        <begin position="90"/>
        <end position="106"/>
    </location>
</feature>
<evidence type="ECO:0000256" key="1">
    <source>
        <dbReference type="SAM" id="MobiDB-lite"/>
    </source>
</evidence>
<organism evidence="2 3">
    <name type="scientific">Neoroseomonas alkaliterrae</name>
    <dbReference type="NCBI Taxonomy" id="1452450"/>
    <lineage>
        <taxon>Bacteria</taxon>
        <taxon>Pseudomonadati</taxon>
        <taxon>Pseudomonadota</taxon>
        <taxon>Alphaproteobacteria</taxon>
        <taxon>Acetobacterales</taxon>
        <taxon>Acetobacteraceae</taxon>
        <taxon>Neoroseomonas</taxon>
    </lineage>
</organism>
<feature type="region of interest" description="Disordered" evidence="1">
    <location>
        <begin position="1"/>
        <end position="28"/>
    </location>
</feature>
<reference evidence="2 3" key="1">
    <citation type="submission" date="2020-08" db="EMBL/GenBank/DDBJ databases">
        <title>Genomic Encyclopedia of Type Strains, Phase IV (KMG-IV): sequencing the most valuable type-strain genomes for metagenomic binning, comparative biology and taxonomic classification.</title>
        <authorList>
            <person name="Goeker M."/>
        </authorList>
    </citation>
    <scope>NUCLEOTIDE SEQUENCE [LARGE SCALE GENOMIC DNA]</scope>
    <source>
        <strain evidence="2 3">DSM 25895</strain>
    </source>
</reference>
<accession>A0A840XNR7</accession>